<accession>G3IM43</accession>
<gene>
    <name evidence="1" type="ORF">I79_024973</name>
</gene>
<name>G3IM43_CRIGR</name>
<dbReference type="InParanoid" id="G3IM43"/>
<proteinExistence type="predicted"/>
<sequence>MHPIDTQPHHTAVPGFGYTKGLVEFLPFVPASSSGRLVGSLFLVDPAGLAST</sequence>
<evidence type="ECO:0000313" key="1">
    <source>
        <dbReference type="EMBL" id="EGW12459.1"/>
    </source>
</evidence>
<dbReference type="AlphaFoldDB" id="G3IM43"/>
<evidence type="ECO:0000313" key="2">
    <source>
        <dbReference type="Proteomes" id="UP000001075"/>
    </source>
</evidence>
<dbReference type="Proteomes" id="UP000001075">
    <property type="component" value="Unassembled WGS sequence"/>
</dbReference>
<reference evidence="2" key="1">
    <citation type="journal article" date="2011" name="Nat. Biotechnol.">
        <title>The genomic sequence of the Chinese hamster ovary (CHO)-K1 cell line.</title>
        <authorList>
            <person name="Xu X."/>
            <person name="Nagarajan H."/>
            <person name="Lewis N.E."/>
            <person name="Pan S."/>
            <person name="Cai Z."/>
            <person name="Liu X."/>
            <person name="Chen W."/>
            <person name="Xie M."/>
            <person name="Wang W."/>
            <person name="Hammond S."/>
            <person name="Andersen M.R."/>
            <person name="Neff N."/>
            <person name="Passarelli B."/>
            <person name="Koh W."/>
            <person name="Fan H.C."/>
            <person name="Wang J."/>
            <person name="Gui Y."/>
            <person name="Lee K.H."/>
            <person name="Betenbaugh M.J."/>
            <person name="Quake S.R."/>
            <person name="Famili I."/>
            <person name="Palsson B.O."/>
            <person name="Wang J."/>
        </authorList>
    </citation>
    <scope>NUCLEOTIDE SEQUENCE [LARGE SCALE GENOMIC DNA]</scope>
    <source>
        <strain evidence="2">CHO K1 cell line</strain>
    </source>
</reference>
<dbReference type="EMBL" id="JH004452">
    <property type="protein sequence ID" value="EGW12459.1"/>
    <property type="molecule type" value="Genomic_DNA"/>
</dbReference>
<protein>
    <submittedName>
        <fullName evidence="1">Uncharacterized protein</fullName>
    </submittedName>
</protein>
<organism evidence="1 2">
    <name type="scientific">Cricetulus griseus</name>
    <name type="common">Chinese hamster</name>
    <name type="synonym">Cricetulus barabensis griseus</name>
    <dbReference type="NCBI Taxonomy" id="10029"/>
    <lineage>
        <taxon>Eukaryota</taxon>
        <taxon>Metazoa</taxon>
        <taxon>Chordata</taxon>
        <taxon>Craniata</taxon>
        <taxon>Vertebrata</taxon>
        <taxon>Euteleostomi</taxon>
        <taxon>Mammalia</taxon>
        <taxon>Eutheria</taxon>
        <taxon>Euarchontoglires</taxon>
        <taxon>Glires</taxon>
        <taxon>Rodentia</taxon>
        <taxon>Myomorpha</taxon>
        <taxon>Muroidea</taxon>
        <taxon>Cricetidae</taxon>
        <taxon>Cricetinae</taxon>
        <taxon>Cricetulus</taxon>
    </lineage>
</organism>